<keyword evidence="2" id="KW-1185">Reference proteome</keyword>
<protein>
    <submittedName>
        <fullName evidence="1">Uncharacterized protein</fullName>
    </submittedName>
</protein>
<dbReference type="Proteomes" id="UP000323502">
    <property type="component" value="Unassembled WGS sequence"/>
</dbReference>
<organism evidence="1 2">
    <name type="scientific">Sphingomonas carotinifaciens</name>
    <dbReference type="NCBI Taxonomy" id="1166323"/>
    <lineage>
        <taxon>Bacteria</taxon>
        <taxon>Pseudomonadati</taxon>
        <taxon>Pseudomonadota</taxon>
        <taxon>Alphaproteobacteria</taxon>
        <taxon>Sphingomonadales</taxon>
        <taxon>Sphingomonadaceae</taxon>
        <taxon>Sphingomonas</taxon>
    </lineage>
</organism>
<dbReference type="AlphaFoldDB" id="A0A1G7PSM1"/>
<evidence type="ECO:0000313" key="2">
    <source>
        <dbReference type="Proteomes" id="UP000323502"/>
    </source>
</evidence>
<evidence type="ECO:0000313" key="1">
    <source>
        <dbReference type="EMBL" id="SDF88619.1"/>
    </source>
</evidence>
<dbReference type="EMBL" id="FNBI01000007">
    <property type="protein sequence ID" value="SDF88619.1"/>
    <property type="molecule type" value="Genomic_DNA"/>
</dbReference>
<gene>
    <name evidence="1" type="ORF">SAMN05216557_10741</name>
</gene>
<accession>A0A1G7PSM1</accession>
<name>A0A1G7PSM1_9SPHN</name>
<proteinExistence type="predicted"/>
<sequence length="39" mass="4236">MRTKDQNGARQFDDARCAAMAISALTALVGSFWMAGILF</sequence>
<reference evidence="1 2" key="1">
    <citation type="submission" date="2016-10" db="EMBL/GenBank/DDBJ databases">
        <authorList>
            <person name="Varghese N."/>
            <person name="Submissions S."/>
        </authorList>
    </citation>
    <scope>NUCLEOTIDE SEQUENCE [LARGE SCALE GENOMIC DNA]</scope>
    <source>
        <strain evidence="1 2">S7-754</strain>
    </source>
</reference>